<feature type="region of interest" description="Disordered" evidence="2">
    <location>
        <begin position="45"/>
        <end position="68"/>
    </location>
</feature>
<protein>
    <recommendedName>
        <fullName evidence="3">4-oxalocrotonate tautomerase-like domain-containing protein</fullName>
    </recommendedName>
</protein>
<comment type="caution">
    <text evidence="4">The sequence shown here is derived from an EMBL/GenBank/DDBJ whole genome shotgun (WGS) entry which is preliminary data.</text>
</comment>
<feature type="domain" description="4-oxalocrotonate tautomerase-like" evidence="3">
    <location>
        <begin position="2"/>
        <end position="57"/>
    </location>
</feature>
<evidence type="ECO:0000259" key="3">
    <source>
        <dbReference type="Pfam" id="PF01361"/>
    </source>
</evidence>
<dbReference type="Pfam" id="PF01361">
    <property type="entry name" value="Tautomerase"/>
    <property type="match status" value="1"/>
</dbReference>
<evidence type="ECO:0000313" key="5">
    <source>
        <dbReference type="Proteomes" id="UP001501455"/>
    </source>
</evidence>
<name>A0ABP6TXD8_9ACTN</name>
<organism evidence="4 5">
    <name type="scientific">Streptomyces prasinosporus</name>
    <dbReference type="NCBI Taxonomy" id="68256"/>
    <lineage>
        <taxon>Bacteria</taxon>
        <taxon>Bacillati</taxon>
        <taxon>Actinomycetota</taxon>
        <taxon>Actinomycetes</taxon>
        <taxon>Kitasatosporales</taxon>
        <taxon>Streptomycetaceae</taxon>
        <taxon>Streptomyces</taxon>
        <taxon>Streptomyces albogriseolus group</taxon>
    </lineage>
</organism>
<keyword evidence="1" id="KW-0413">Isomerase</keyword>
<keyword evidence="5" id="KW-1185">Reference proteome</keyword>
<dbReference type="Gene3D" id="3.30.429.10">
    <property type="entry name" value="Macrophage Migration Inhibitory Factor"/>
    <property type="match status" value="1"/>
</dbReference>
<evidence type="ECO:0000256" key="2">
    <source>
        <dbReference type="SAM" id="MobiDB-lite"/>
    </source>
</evidence>
<evidence type="ECO:0000313" key="4">
    <source>
        <dbReference type="EMBL" id="GAA3499990.1"/>
    </source>
</evidence>
<dbReference type="Proteomes" id="UP001501455">
    <property type="component" value="Unassembled WGS sequence"/>
</dbReference>
<gene>
    <name evidence="4" type="ORF">GCM10019016_070950</name>
</gene>
<dbReference type="InterPro" id="IPR004370">
    <property type="entry name" value="4-OT-like_dom"/>
</dbReference>
<reference evidence="5" key="1">
    <citation type="journal article" date="2019" name="Int. J. Syst. Evol. Microbiol.">
        <title>The Global Catalogue of Microorganisms (GCM) 10K type strain sequencing project: providing services to taxonomists for standard genome sequencing and annotation.</title>
        <authorList>
            <consortium name="The Broad Institute Genomics Platform"/>
            <consortium name="The Broad Institute Genome Sequencing Center for Infectious Disease"/>
            <person name="Wu L."/>
            <person name="Ma J."/>
        </authorList>
    </citation>
    <scope>NUCLEOTIDE SEQUENCE [LARGE SCALE GENOMIC DNA]</scope>
    <source>
        <strain evidence="5">JCM 4816</strain>
    </source>
</reference>
<sequence length="68" mass="7309">MPVITVDWWQGNDRRARREPAAGVTDVVTRVPGSPDDAVTVVVRDAAADRGGRAGRRADASRPAGDRR</sequence>
<dbReference type="InterPro" id="IPR014347">
    <property type="entry name" value="Tautomerase/MIF_sf"/>
</dbReference>
<accession>A0ABP6TXD8</accession>
<dbReference type="SUPFAM" id="SSF55331">
    <property type="entry name" value="Tautomerase/MIF"/>
    <property type="match status" value="1"/>
</dbReference>
<evidence type="ECO:0000256" key="1">
    <source>
        <dbReference type="ARBA" id="ARBA00023235"/>
    </source>
</evidence>
<proteinExistence type="predicted"/>
<feature type="compositionally biased region" description="Basic and acidic residues" evidence="2">
    <location>
        <begin position="46"/>
        <end position="68"/>
    </location>
</feature>
<dbReference type="RefSeq" id="WP_345580740.1">
    <property type="nucleotide sequence ID" value="NZ_BAAAXF010000051.1"/>
</dbReference>
<dbReference type="EMBL" id="BAAAXF010000051">
    <property type="protein sequence ID" value="GAA3499990.1"/>
    <property type="molecule type" value="Genomic_DNA"/>
</dbReference>